<evidence type="ECO:0000256" key="1">
    <source>
        <dbReference type="SAM" id="MobiDB-lite"/>
    </source>
</evidence>
<reference evidence="2" key="2">
    <citation type="submission" date="2023-06" db="EMBL/GenBank/DDBJ databases">
        <authorList>
            <consortium name="Lawrence Berkeley National Laboratory"/>
            <person name="Haridas S."/>
            <person name="Hensen N."/>
            <person name="Bonometti L."/>
            <person name="Westerberg I."/>
            <person name="Brannstrom I.O."/>
            <person name="Guillou S."/>
            <person name="Cros-Aarteil S."/>
            <person name="Calhoun S."/>
            <person name="Kuo A."/>
            <person name="Mondo S."/>
            <person name="Pangilinan J."/>
            <person name="Riley R."/>
            <person name="Labutti K."/>
            <person name="Andreopoulos B."/>
            <person name="Lipzen A."/>
            <person name="Chen C."/>
            <person name="Yanf M."/>
            <person name="Daum C."/>
            <person name="Ng V."/>
            <person name="Clum A."/>
            <person name="Steindorff A."/>
            <person name="Ohm R."/>
            <person name="Martin F."/>
            <person name="Silar P."/>
            <person name="Natvig D."/>
            <person name="Lalanne C."/>
            <person name="Gautier V."/>
            <person name="Ament-Velasquez S.L."/>
            <person name="Kruys A."/>
            <person name="Hutchinson M.I."/>
            <person name="Powell A.J."/>
            <person name="Barry K."/>
            <person name="Miller A.N."/>
            <person name="Grigoriev I.V."/>
            <person name="Debuchy R."/>
            <person name="Gladieux P."/>
            <person name="Thoren M.H."/>
            <person name="Johannesson H."/>
        </authorList>
    </citation>
    <scope>NUCLEOTIDE SEQUENCE</scope>
    <source>
        <strain evidence="2">CBS 958.72</strain>
    </source>
</reference>
<feature type="compositionally biased region" description="Low complexity" evidence="1">
    <location>
        <begin position="224"/>
        <end position="244"/>
    </location>
</feature>
<evidence type="ECO:0000313" key="2">
    <source>
        <dbReference type="EMBL" id="KAK3380096.1"/>
    </source>
</evidence>
<accession>A0AAE0NER8</accession>
<dbReference type="Proteomes" id="UP001287356">
    <property type="component" value="Unassembled WGS sequence"/>
</dbReference>
<organism evidence="2 3">
    <name type="scientific">Lasiosphaeria ovina</name>
    <dbReference type="NCBI Taxonomy" id="92902"/>
    <lineage>
        <taxon>Eukaryota</taxon>
        <taxon>Fungi</taxon>
        <taxon>Dikarya</taxon>
        <taxon>Ascomycota</taxon>
        <taxon>Pezizomycotina</taxon>
        <taxon>Sordariomycetes</taxon>
        <taxon>Sordariomycetidae</taxon>
        <taxon>Sordariales</taxon>
        <taxon>Lasiosphaeriaceae</taxon>
        <taxon>Lasiosphaeria</taxon>
    </lineage>
</organism>
<comment type="caution">
    <text evidence="2">The sequence shown here is derived from an EMBL/GenBank/DDBJ whole genome shotgun (WGS) entry which is preliminary data.</text>
</comment>
<name>A0AAE0NER8_9PEZI</name>
<feature type="compositionally biased region" description="Low complexity" evidence="1">
    <location>
        <begin position="278"/>
        <end position="296"/>
    </location>
</feature>
<dbReference type="PANTHER" id="PTHR13621">
    <property type="entry name" value="PROLINE-RICH PROTEIN PRCC"/>
    <property type="match status" value="1"/>
</dbReference>
<feature type="compositionally biased region" description="Polar residues" evidence="1">
    <location>
        <begin position="381"/>
        <end position="397"/>
    </location>
</feature>
<reference evidence="2" key="1">
    <citation type="journal article" date="2023" name="Mol. Phylogenet. Evol.">
        <title>Genome-scale phylogeny and comparative genomics of the fungal order Sordariales.</title>
        <authorList>
            <person name="Hensen N."/>
            <person name="Bonometti L."/>
            <person name="Westerberg I."/>
            <person name="Brannstrom I.O."/>
            <person name="Guillou S."/>
            <person name="Cros-Aarteil S."/>
            <person name="Calhoun S."/>
            <person name="Haridas S."/>
            <person name="Kuo A."/>
            <person name="Mondo S."/>
            <person name="Pangilinan J."/>
            <person name="Riley R."/>
            <person name="LaButti K."/>
            <person name="Andreopoulos B."/>
            <person name="Lipzen A."/>
            <person name="Chen C."/>
            <person name="Yan M."/>
            <person name="Daum C."/>
            <person name="Ng V."/>
            <person name="Clum A."/>
            <person name="Steindorff A."/>
            <person name="Ohm R.A."/>
            <person name="Martin F."/>
            <person name="Silar P."/>
            <person name="Natvig D.O."/>
            <person name="Lalanne C."/>
            <person name="Gautier V."/>
            <person name="Ament-Velasquez S.L."/>
            <person name="Kruys A."/>
            <person name="Hutchinson M.I."/>
            <person name="Powell A.J."/>
            <person name="Barry K."/>
            <person name="Miller A.N."/>
            <person name="Grigoriev I.V."/>
            <person name="Debuchy R."/>
            <person name="Gladieux P."/>
            <person name="Hiltunen Thoren M."/>
            <person name="Johannesson H."/>
        </authorList>
    </citation>
    <scope>NUCLEOTIDE SEQUENCE</scope>
    <source>
        <strain evidence="2">CBS 958.72</strain>
    </source>
</reference>
<protein>
    <submittedName>
        <fullName evidence="2">Mitotic checkpoint regulator, MAD2B-interacting-domain-containing protein</fullName>
    </submittedName>
</protein>
<dbReference type="Pfam" id="PF10253">
    <property type="entry name" value="PRCC"/>
    <property type="match status" value="1"/>
</dbReference>
<dbReference type="InterPro" id="IPR018800">
    <property type="entry name" value="PRCC"/>
</dbReference>
<feature type="compositionally biased region" description="Low complexity" evidence="1">
    <location>
        <begin position="75"/>
        <end position="100"/>
    </location>
</feature>
<feature type="region of interest" description="Disordered" evidence="1">
    <location>
        <begin position="381"/>
        <end position="405"/>
    </location>
</feature>
<feature type="region of interest" description="Disordered" evidence="1">
    <location>
        <begin position="1"/>
        <end position="35"/>
    </location>
</feature>
<dbReference type="EMBL" id="JAULSN010000002">
    <property type="protein sequence ID" value="KAK3380096.1"/>
    <property type="molecule type" value="Genomic_DNA"/>
</dbReference>
<dbReference type="GO" id="GO:0005634">
    <property type="term" value="C:nucleus"/>
    <property type="evidence" value="ECO:0007669"/>
    <property type="project" value="TreeGrafter"/>
</dbReference>
<dbReference type="PANTHER" id="PTHR13621:SF2">
    <property type="entry name" value="PROLINE-RICH PROTEIN PRCC"/>
    <property type="match status" value="1"/>
</dbReference>
<keyword evidence="3" id="KW-1185">Reference proteome</keyword>
<feature type="compositionally biased region" description="Low complexity" evidence="1">
    <location>
        <begin position="180"/>
        <end position="199"/>
    </location>
</feature>
<evidence type="ECO:0000313" key="3">
    <source>
        <dbReference type="Proteomes" id="UP001287356"/>
    </source>
</evidence>
<sequence>MALVDYSDSDESDSEVAQQPKDAKPAAATTATSKKPFQKLIDKGKIMVQLPTAAGSTSEDAPEPPAKRAKTTANGSSRFSSFGSFLPPPKAAAAAAKAPATKTGGSPLRPGVNLKTGAEPAFSRGGEDYDQAASSGPRKGPAGPSIPEGQKPESEIKFVGKPLMFKPLSVSRKPVKKKVPAAVKPGASGTSNENKAAAKAPEEPPQKKKVSLFSMGEEEEEAGESSAPSHSAAGASALSDGGASYEPMFGQDADSHEAEEASSLGGAYEYDDSSHYGQQQQQAATLAPTQQQPQSLSSIADGLELSAHARRELFGRGGNMGNNNSGSGANARVINFNMEQEYEHNEALRASGEQQVYNPVRAIAPGKHSLRQMVNMAQNNQTALQDSFAQGRNNRQDAASRYGWK</sequence>
<gene>
    <name evidence="2" type="ORF">B0T24DRAFT_182476</name>
</gene>
<proteinExistence type="predicted"/>
<dbReference type="AlphaFoldDB" id="A0AAE0NER8"/>
<feature type="compositionally biased region" description="Low complexity" evidence="1">
    <location>
        <begin position="15"/>
        <end position="35"/>
    </location>
</feature>
<feature type="region of interest" description="Disordered" evidence="1">
    <location>
        <begin position="48"/>
        <end position="296"/>
    </location>
</feature>